<evidence type="ECO:0000313" key="1">
    <source>
        <dbReference type="EMBL" id="WIM67150.1"/>
    </source>
</evidence>
<name>A0ABY8VEH5_9CORY</name>
<organism evidence="1 2">
    <name type="scientific">Corynebacterium breve</name>
    <dbReference type="NCBI Taxonomy" id="3049799"/>
    <lineage>
        <taxon>Bacteria</taxon>
        <taxon>Bacillati</taxon>
        <taxon>Actinomycetota</taxon>
        <taxon>Actinomycetes</taxon>
        <taxon>Mycobacteriales</taxon>
        <taxon>Corynebacteriaceae</taxon>
        <taxon>Corynebacterium</taxon>
    </lineage>
</organism>
<evidence type="ECO:0000313" key="2">
    <source>
        <dbReference type="Proteomes" id="UP001225598"/>
    </source>
</evidence>
<dbReference type="Gene3D" id="3.30.450.30">
    <property type="entry name" value="Dynein light chain 2a, cytoplasmic"/>
    <property type="match status" value="1"/>
</dbReference>
<keyword evidence="2" id="KW-1185">Reference proteome</keyword>
<evidence type="ECO:0008006" key="3">
    <source>
        <dbReference type="Google" id="ProtNLM"/>
    </source>
</evidence>
<dbReference type="SUPFAM" id="SSF103196">
    <property type="entry name" value="Roadblock/LC7 domain"/>
    <property type="match status" value="1"/>
</dbReference>
<dbReference type="RefSeq" id="WP_284824027.1">
    <property type="nucleotide sequence ID" value="NZ_CP126969.1"/>
</dbReference>
<accession>A0ABY8VEH5</accession>
<sequence>MSRQNKLNALAQGIIDNVDGCLGASVVDLETGFALAAAVHDDSLELDLAAAYATEMVKAKMKAIKALGLESDLNDIVLTFEDQLHIITPITSKNFIYTVFTPDVDPVQELHGVIAYNRAQPLGTLTAEEQPRHAAPHPWAA</sequence>
<gene>
    <name evidence="1" type="ORF">QP027_08440</name>
</gene>
<dbReference type="Proteomes" id="UP001225598">
    <property type="component" value="Chromosome"/>
</dbReference>
<proteinExistence type="predicted"/>
<protein>
    <recommendedName>
        <fullName evidence="3">Roadblock/LC7 domain-containing protein</fullName>
    </recommendedName>
</protein>
<reference evidence="1 2" key="1">
    <citation type="submission" date="2023-05" db="EMBL/GenBank/DDBJ databases">
        <title>Corynebacterium suedekumii sp. nov. and Corynebacterium breve sp. nov. isolated from raw cow's milk.</title>
        <authorList>
            <person name="Baer M.K."/>
            <person name="Mehl L."/>
            <person name="Hellmuth R."/>
            <person name="Marke G."/>
            <person name="Lipski A."/>
        </authorList>
    </citation>
    <scope>NUCLEOTIDE SEQUENCE [LARGE SCALE GENOMIC DNA]</scope>
    <source>
        <strain evidence="1 2">R4</strain>
    </source>
</reference>
<dbReference type="EMBL" id="CP126969">
    <property type="protein sequence ID" value="WIM67150.1"/>
    <property type="molecule type" value="Genomic_DNA"/>
</dbReference>